<dbReference type="Gene3D" id="1.10.260.40">
    <property type="entry name" value="lambda repressor-like DNA-binding domains"/>
    <property type="match status" value="1"/>
</dbReference>
<evidence type="ECO:0000256" key="2">
    <source>
        <dbReference type="SAM" id="Phobius"/>
    </source>
</evidence>
<dbReference type="InterPro" id="IPR010982">
    <property type="entry name" value="Lambda_DNA-bd_dom_sf"/>
</dbReference>
<dbReference type="PANTHER" id="PTHR46558:SF13">
    <property type="entry name" value="HTH-TYPE TRANSCRIPTIONAL REGULATOR IMMR"/>
    <property type="match status" value="1"/>
</dbReference>
<keyword evidence="2" id="KW-0812">Transmembrane</keyword>
<gene>
    <name evidence="4" type="ORF">LDI01_20870</name>
</gene>
<sequence>MAELVGKRIKQKRLEKRLTQAEVADKLYVTRQTVAYWESDQHLPSLSVLSELATFYDVSISYFLGESIQTTHKFNFFALVGSFLLNLILIPTVFLVSLATLVFAWLMDLICIPVPIIIFIESQIGVHQFAWWRIGVGWGIFVAAAIGFPILWLLTKQFIKFLEQYVKYTIESITYQKVIRIN</sequence>
<protein>
    <recommendedName>
        <fullName evidence="3">HTH cro/C1-type domain-containing protein</fullName>
    </recommendedName>
</protein>
<name>A0ABQ0XFS7_9LACO</name>
<dbReference type="PANTHER" id="PTHR46558">
    <property type="entry name" value="TRACRIPTIONAL REGULATORY PROTEIN-RELATED-RELATED"/>
    <property type="match status" value="1"/>
</dbReference>
<feature type="transmembrane region" description="Helical" evidence="2">
    <location>
        <begin position="76"/>
        <end position="96"/>
    </location>
</feature>
<dbReference type="InterPro" id="IPR001387">
    <property type="entry name" value="Cro/C1-type_HTH"/>
</dbReference>
<feature type="transmembrane region" description="Helical" evidence="2">
    <location>
        <begin position="132"/>
        <end position="154"/>
    </location>
</feature>
<reference evidence="4 5" key="1">
    <citation type="submission" date="2019-07" db="EMBL/GenBank/DDBJ databases">
        <title>Whole genome shotgun sequence of Lactobacillus diolivorans NBRC 107869.</title>
        <authorList>
            <person name="Hosoyama A."/>
            <person name="Uohara A."/>
            <person name="Ohji S."/>
            <person name="Ichikawa N."/>
        </authorList>
    </citation>
    <scope>NUCLEOTIDE SEQUENCE [LARGE SCALE GENOMIC DNA]</scope>
    <source>
        <strain evidence="4 5">NBRC 107869</strain>
    </source>
</reference>
<comment type="caution">
    <text evidence="4">The sequence shown here is derived from an EMBL/GenBank/DDBJ whole genome shotgun (WGS) entry which is preliminary data.</text>
</comment>
<keyword evidence="2" id="KW-0472">Membrane</keyword>
<dbReference type="Pfam" id="PF01381">
    <property type="entry name" value="HTH_3"/>
    <property type="match status" value="1"/>
</dbReference>
<feature type="transmembrane region" description="Helical" evidence="2">
    <location>
        <begin position="102"/>
        <end position="120"/>
    </location>
</feature>
<evidence type="ECO:0000313" key="5">
    <source>
        <dbReference type="Proteomes" id="UP000321409"/>
    </source>
</evidence>
<evidence type="ECO:0000259" key="3">
    <source>
        <dbReference type="PROSITE" id="PS50943"/>
    </source>
</evidence>
<accession>A0ABQ0XFS7</accession>
<evidence type="ECO:0000313" key="4">
    <source>
        <dbReference type="EMBL" id="GEP24494.1"/>
    </source>
</evidence>
<dbReference type="RefSeq" id="WP_057863553.1">
    <property type="nucleotide sequence ID" value="NZ_BKAB01000038.1"/>
</dbReference>
<dbReference type="Proteomes" id="UP000321409">
    <property type="component" value="Unassembled WGS sequence"/>
</dbReference>
<keyword evidence="1" id="KW-0238">DNA-binding</keyword>
<evidence type="ECO:0000256" key="1">
    <source>
        <dbReference type="ARBA" id="ARBA00023125"/>
    </source>
</evidence>
<proteinExistence type="predicted"/>
<dbReference type="EMBL" id="BKAB01000038">
    <property type="protein sequence ID" value="GEP24494.1"/>
    <property type="molecule type" value="Genomic_DNA"/>
</dbReference>
<dbReference type="CDD" id="cd00093">
    <property type="entry name" value="HTH_XRE"/>
    <property type="match status" value="1"/>
</dbReference>
<dbReference type="SMART" id="SM00530">
    <property type="entry name" value="HTH_XRE"/>
    <property type="match status" value="1"/>
</dbReference>
<keyword evidence="2" id="KW-1133">Transmembrane helix</keyword>
<organism evidence="4 5">
    <name type="scientific">Lentilactobacillus diolivorans</name>
    <dbReference type="NCBI Taxonomy" id="179838"/>
    <lineage>
        <taxon>Bacteria</taxon>
        <taxon>Bacillati</taxon>
        <taxon>Bacillota</taxon>
        <taxon>Bacilli</taxon>
        <taxon>Lactobacillales</taxon>
        <taxon>Lactobacillaceae</taxon>
        <taxon>Lentilactobacillus</taxon>
    </lineage>
</organism>
<dbReference type="SUPFAM" id="SSF47413">
    <property type="entry name" value="lambda repressor-like DNA-binding domains"/>
    <property type="match status" value="1"/>
</dbReference>
<keyword evidence="5" id="KW-1185">Reference proteome</keyword>
<dbReference type="PROSITE" id="PS50943">
    <property type="entry name" value="HTH_CROC1"/>
    <property type="match status" value="1"/>
</dbReference>
<feature type="domain" description="HTH cro/C1-type" evidence="3">
    <location>
        <begin position="9"/>
        <end position="63"/>
    </location>
</feature>